<evidence type="ECO:0000259" key="14">
    <source>
        <dbReference type="Pfam" id="PF12580"/>
    </source>
</evidence>
<comment type="similarity">
    <text evidence="2 10">Belongs to the peptidase S8 family.</text>
</comment>
<dbReference type="Pfam" id="PF12583">
    <property type="entry name" value="TPPII_C"/>
    <property type="match status" value="1"/>
</dbReference>
<dbReference type="PANTHER" id="PTHR43806">
    <property type="entry name" value="PEPTIDASE S8"/>
    <property type="match status" value="1"/>
</dbReference>
<dbReference type="InterPro" id="IPR022232">
    <property type="entry name" value="TPPII_C_art"/>
</dbReference>
<protein>
    <recommendedName>
        <fullName evidence="4">Tripeptidyl-peptidase 2</fullName>
        <ecNumber evidence="3">3.4.14.10</ecNumber>
    </recommendedName>
    <alternativeName>
        <fullName evidence="9">Tripeptidyl aminopeptidase</fullName>
    </alternativeName>
</protein>
<dbReference type="GO" id="GO:0006508">
    <property type="term" value="P:proteolysis"/>
    <property type="evidence" value="ECO:0007669"/>
    <property type="project" value="UniProtKB-KW"/>
</dbReference>
<dbReference type="Pfam" id="PF21316">
    <property type="entry name" value="TPPII_GBD"/>
    <property type="match status" value="1"/>
</dbReference>
<dbReference type="CDD" id="cd04857">
    <property type="entry name" value="Peptidases_S8_Tripeptidyl_Aminopeptidase_II"/>
    <property type="match status" value="1"/>
</dbReference>
<dbReference type="InterPro" id="IPR022229">
    <property type="entry name" value="TPPII_Ig-like-2"/>
</dbReference>
<dbReference type="Pfam" id="PF21223">
    <property type="entry name" value="TPPII_Ig-like-1"/>
    <property type="match status" value="1"/>
</dbReference>
<evidence type="ECO:0000256" key="12">
    <source>
        <dbReference type="SAM" id="MobiDB-lite"/>
    </source>
</evidence>
<evidence type="ECO:0000256" key="6">
    <source>
        <dbReference type="ARBA" id="ARBA00022670"/>
    </source>
</evidence>
<dbReference type="InterPro" id="IPR048383">
    <property type="entry name" value="TPPII_Ig-like-1"/>
</dbReference>
<feature type="domain" description="Tripeptidyl peptidase II second Ig-like" evidence="14">
    <location>
        <begin position="808"/>
        <end position="996"/>
    </location>
</feature>
<evidence type="ECO:0000313" key="21">
    <source>
        <dbReference type="Proteomes" id="UP000663832"/>
    </source>
</evidence>
<dbReference type="GO" id="GO:0005829">
    <property type="term" value="C:cytosol"/>
    <property type="evidence" value="ECO:0007669"/>
    <property type="project" value="TreeGrafter"/>
</dbReference>
<evidence type="ECO:0000256" key="3">
    <source>
        <dbReference type="ARBA" id="ARBA00012462"/>
    </source>
</evidence>
<dbReference type="Proteomes" id="UP000663832">
    <property type="component" value="Unassembled WGS sequence"/>
</dbReference>
<evidence type="ECO:0000259" key="16">
    <source>
        <dbReference type="Pfam" id="PF21223"/>
    </source>
</evidence>
<feature type="active site" description="Charge relay system" evidence="10">
    <location>
        <position position="272"/>
    </location>
</feature>
<name>A0A813U1D7_9BILA</name>
<dbReference type="Gene3D" id="6.10.250.3080">
    <property type="match status" value="1"/>
</dbReference>
<feature type="domain" description="Tripeptidyl-peptidase II galactose-binding" evidence="17">
    <location>
        <begin position="674"/>
        <end position="761"/>
    </location>
</feature>
<gene>
    <name evidence="20" type="ORF">BJG266_LOCUS31345</name>
    <name evidence="19" type="ORF">QVE165_LOCUS18899</name>
    <name evidence="18" type="ORF">QVE165_LOCUS5175</name>
</gene>
<dbReference type="PROSITE" id="PS00138">
    <property type="entry name" value="SUBTILASE_SER"/>
    <property type="match status" value="1"/>
</dbReference>
<proteinExistence type="inferred from homology"/>
<dbReference type="GO" id="GO:0004177">
    <property type="term" value="F:aminopeptidase activity"/>
    <property type="evidence" value="ECO:0007669"/>
    <property type="project" value="UniProtKB-KW"/>
</dbReference>
<feature type="compositionally biased region" description="Low complexity" evidence="12">
    <location>
        <begin position="1033"/>
        <end position="1071"/>
    </location>
</feature>
<dbReference type="EMBL" id="CAJNOM010000113">
    <property type="protein sequence ID" value="CAF1074939.1"/>
    <property type="molecule type" value="Genomic_DNA"/>
</dbReference>
<dbReference type="Gene3D" id="2.60.40.3170">
    <property type="match status" value="1"/>
</dbReference>
<feature type="active site" description="Charge relay system" evidence="10">
    <location>
        <position position="458"/>
    </location>
</feature>
<feature type="domain" description="Peptidase S8/S53" evidence="13">
    <location>
        <begin position="37"/>
        <end position="507"/>
    </location>
</feature>
<evidence type="ECO:0000313" key="19">
    <source>
        <dbReference type="EMBL" id="CAF1074939.1"/>
    </source>
</evidence>
<accession>A0A813U1D7</accession>
<dbReference type="Pfam" id="PF12580">
    <property type="entry name" value="TPPII"/>
    <property type="match status" value="1"/>
</dbReference>
<keyword evidence="6 10" id="KW-0645">Protease</keyword>
<evidence type="ECO:0000256" key="1">
    <source>
        <dbReference type="ARBA" id="ARBA00001910"/>
    </source>
</evidence>
<dbReference type="PROSITE" id="PS51892">
    <property type="entry name" value="SUBTILASE"/>
    <property type="match status" value="1"/>
</dbReference>
<keyword evidence="7 10" id="KW-0378">Hydrolase</keyword>
<dbReference type="EMBL" id="CAJNOI010000456">
    <property type="protein sequence ID" value="CAF1283683.1"/>
    <property type="molecule type" value="Genomic_DNA"/>
</dbReference>
<evidence type="ECO:0000256" key="5">
    <source>
        <dbReference type="ARBA" id="ARBA00022438"/>
    </source>
</evidence>
<dbReference type="Gene3D" id="3.40.50.200">
    <property type="entry name" value="Peptidase S8/S53 domain"/>
    <property type="match status" value="1"/>
</dbReference>
<dbReference type="InterPro" id="IPR046939">
    <property type="entry name" value="TPPII_C_sf"/>
</dbReference>
<feature type="domain" description="Tripeptidyl-peptidase II first Ig-like" evidence="16">
    <location>
        <begin position="534"/>
        <end position="655"/>
    </location>
</feature>
<dbReference type="InterPro" id="IPR023828">
    <property type="entry name" value="Peptidase_S8_Ser-AS"/>
</dbReference>
<dbReference type="InterPro" id="IPR048384">
    <property type="entry name" value="TPPII_GBD"/>
</dbReference>
<evidence type="ECO:0000313" key="20">
    <source>
        <dbReference type="EMBL" id="CAF1283683.1"/>
    </source>
</evidence>
<feature type="coiled-coil region" evidence="11">
    <location>
        <begin position="1118"/>
        <end position="1145"/>
    </location>
</feature>
<dbReference type="OrthoDB" id="10256524at2759"/>
<dbReference type="InterPro" id="IPR036852">
    <property type="entry name" value="Peptidase_S8/S53_dom_sf"/>
</dbReference>
<dbReference type="Gene3D" id="1.25.40.710">
    <property type="match status" value="1"/>
</dbReference>
<reference evidence="18" key="1">
    <citation type="submission" date="2021-02" db="EMBL/GenBank/DDBJ databases">
        <authorList>
            <person name="Nowell W R."/>
        </authorList>
    </citation>
    <scope>NUCLEOTIDE SEQUENCE</scope>
</reference>
<evidence type="ECO:0000256" key="2">
    <source>
        <dbReference type="ARBA" id="ARBA00011073"/>
    </source>
</evidence>
<evidence type="ECO:0000313" key="18">
    <source>
        <dbReference type="EMBL" id="CAF0819375.1"/>
    </source>
</evidence>
<dbReference type="InterPro" id="IPR050131">
    <property type="entry name" value="Peptidase_S8_subtilisin-like"/>
</dbReference>
<dbReference type="EMBL" id="CAJNOM010000020">
    <property type="protein sequence ID" value="CAF0819375.1"/>
    <property type="molecule type" value="Genomic_DNA"/>
</dbReference>
<dbReference type="InterPro" id="IPR034051">
    <property type="entry name" value="TPP_II_domain"/>
</dbReference>
<dbReference type="InterPro" id="IPR000209">
    <property type="entry name" value="Peptidase_S8/S53_dom"/>
</dbReference>
<feature type="active site" description="Charge relay system" evidence="10">
    <location>
        <position position="46"/>
    </location>
</feature>
<evidence type="ECO:0000256" key="11">
    <source>
        <dbReference type="SAM" id="Coils"/>
    </source>
</evidence>
<sequence>MNISSVAIDTHFPIGGCLPKQPTGALQLLTKHPQYDGRQVTIAILDTGIDPLANGLQKTSTGEVKLIDLRDSTGSGDVDISTIVKITSTNNKDDDSIQGLSGRKLKIPSSWKNPSGNYQIGIKSLKQLIPNSAFDRLSKERREKLFDPEHRLALAEAQRRLDEHTNKFPTPNEEQKIIREEFQSFVDALKEVEKKYNDPGPFLDCIVWNDGDKWIACIDTTEQGELDKCKCLTNYFDSHEFATFSAIDMVTYSVQIHHEINILEIVVAGGSHGTHVGAISAAYFGDSCEENGIAPGAQLLSISIGDHRLSTMETVPSLVRAIKYCIDYKVDIINLSYGEDCQIPNSGRVQELFNEAVEKHGIIFVSSAGNNGPALSTTGAPGATCTNLIGVGAYVTPEMQLAEYALRESTGCTTSFTWSSRGPCSDGWLGVCISAPGAAITSVPQFCLSQRQLMNGTSMASPNAAGCVALLVSALKQEEIEYNPSLIRRALMNTAQKIEDEFSVGAGLLQIHKALDYIRSLAKPSLISKIQLDITGGQGRGVYLRDFDQVQTSSGDIRLTVKTKYLSKKPNQLVTYDDQEVKIKFACRLSFICDPPVSYVQHAKFLDLSYADRTFDIRIDPSHLKEDEVHFTELQAFDTNQINAGPLARFPITIIKPISVNSQTNSLEFNSQTFKPSQIRRHFLQVPTGSNIAVFKITNHSCDISSLMNLHFIQLESGRSFRTNEFEKIIRLSPNAIFQCYFNVQDKRTLELCLARWWSSLSIMDTSYSIKFHSILISPSISLHLRSSQSYERFVLENRLINTYENINGLPTINWKFLVQTLRPNKDESKIQILSKRDCLTDQRQIYQLLLVFNFTLLKASEIQIKCPYLHELLYDNEYEGALWMCFDTNKQYLGSGDVMKDYSLKLEKGDFIIRMNIRHDKYDLLERLLKDNGGTGLSLHIEHKVTGLPAPDFYYSLDGLHTQKKKIQASTIKLQWGQPLPIFMTTVPEDKLPKVISSIAGTFLRGTMTFPKNEKMKKLEMNTIYQYFTEPSSTSSSSSKKSSSTSVTGSSKKQVSSPVITTTTTEEGTTNNSSQKDQQYQEALRDLKISWIPKLTDDQGKLYEELISEQQDLNNHVPSHLARLQQLENQLKQLTNEKKDDKINEIIKFIQDKLLTLFDEDLILKFFGQKNSSSTDKENQLIKTDMEKRRNWFIDIYISLGMLLCDLSNINDETSTYLLNIFKILQKHIDINDGKLSNLHYKYNLMKKSYGRVWKILLKQIEEKSSSQQQEYDNKLLQLYQAMNMKYLIAYQERLIIAKYPSTYLLF</sequence>
<dbReference type="InterPro" id="IPR015500">
    <property type="entry name" value="Peptidase_S8_subtilisin-rel"/>
</dbReference>
<evidence type="ECO:0000256" key="4">
    <source>
        <dbReference type="ARBA" id="ARBA00020244"/>
    </source>
</evidence>
<feature type="region of interest" description="Disordered" evidence="12">
    <location>
        <begin position="1031"/>
        <end position="1080"/>
    </location>
</feature>
<evidence type="ECO:0000256" key="8">
    <source>
        <dbReference type="ARBA" id="ARBA00022825"/>
    </source>
</evidence>
<dbReference type="Proteomes" id="UP000663877">
    <property type="component" value="Unassembled WGS sequence"/>
</dbReference>
<dbReference type="InterPro" id="IPR046940">
    <property type="entry name" value="TPPII_Ig-like_sf"/>
</dbReference>
<keyword evidence="21" id="KW-1185">Reference proteome</keyword>
<dbReference type="Gene3D" id="2.20.25.690">
    <property type="match status" value="1"/>
</dbReference>
<dbReference type="FunFam" id="3.40.50.200:FF:000003">
    <property type="entry name" value="Tripeptidyl peptidase 2"/>
    <property type="match status" value="1"/>
</dbReference>
<dbReference type="PRINTS" id="PR00723">
    <property type="entry name" value="SUBTILISIN"/>
</dbReference>
<evidence type="ECO:0000259" key="13">
    <source>
        <dbReference type="Pfam" id="PF00082"/>
    </source>
</evidence>
<keyword evidence="11" id="KW-0175">Coiled coil</keyword>
<evidence type="ECO:0000256" key="10">
    <source>
        <dbReference type="PROSITE-ProRule" id="PRU01240"/>
    </source>
</evidence>
<keyword evidence="5" id="KW-0031">Aminopeptidase</keyword>
<dbReference type="Pfam" id="PF00082">
    <property type="entry name" value="Peptidase_S8"/>
    <property type="match status" value="1"/>
</dbReference>
<dbReference type="PANTHER" id="PTHR43806:SF14">
    <property type="entry name" value="TRIPEPTIDYL-PEPTIDASE 2"/>
    <property type="match status" value="1"/>
</dbReference>
<evidence type="ECO:0000259" key="17">
    <source>
        <dbReference type="Pfam" id="PF21316"/>
    </source>
</evidence>
<dbReference type="EC" id="3.4.14.10" evidence="3"/>
<organism evidence="18 21">
    <name type="scientific">Adineta steineri</name>
    <dbReference type="NCBI Taxonomy" id="433720"/>
    <lineage>
        <taxon>Eukaryota</taxon>
        <taxon>Metazoa</taxon>
        <taxon>Spiralia</taxon>
        <taxon>Gnathifera</taxon>
        <taxon>Rotifera</taxon>
        <taxon>Eurotatoria</taxon>
        <taxon>Bdelloidea</taxon>
        <taxon>Adinetida</taxon>
        <taxon>Adinetidae</taxon>
        <taxon>Adineta</taxon>
    </lineage>
</organism>
<dbReference type="GO" id="GO:0008240">
    <property type="term" value="F:tripeptidyl-peptidase activity"/>
    <property type="evidence" value="ECO:0007669"/>
    <property type="project" value="UniProtKB-EC"/>
</dbReference>
<comment type="catalytic activity">
    <reaction evidence="1">
        <text>Release of an N-terminal tripeptide from a polypeptide.</text>
        <dbReference type="EC" id="3.4.14.10"/>
    </reaction>
</comment>
<comment type="caution">
    <text evidence="18">The sequence shown here is derived from an EMBL/GenBank/DDBJ whole genome shotgun (WGS) entry which is preliminary data.</text>
</comment>
<dbReference type="GO" id="GO:0004252">
    <property type="term" value="F:serine-type endopeptidase activity"/>
    <property type="evidence" value="ECO:0007669"/>
    <property type="project" value="UniProtKB-UniRule"/>
</dbReference>
<keyword evidence="8 10" id="KW-0720">Serine protease</keyword>
<feature type="domain" description="Tripeptidyl peptidase II C-terminal" evidence="15">
    <location>
        <begin position="1071"/>
        <end position="1131"/>
    </location>
</feature>
<evidence type="ECO:0000256" key="7">
    <source>
        <dbReference type="ARBA" id="ARBA00022801"/>
    </source>
</evidence>
<dbReference type="SUPFAM" id="SSF52743">
    <property type="entry name" value="Subtilisin-like"/>
    <property type="match status" value="1"/>
</dbReference>
<evidence type="ECO:0000259" key="15">
    <source>
        <dbReference type="Pfam" id="PF12583"/>
    </source>
</evidence>
<evidence type="ECO:0000256" key="9">
    <source>
        <dbReference type="ARBA" id="ARBA00032232"/>
    </source>
</evidence>